<accession>Q8WR54</accession>
<keyword evidence="3" id="KW-0274">FAD</keyword>
<dbReference type="InterPro" id="IPR036188">
    <property type="entry name" value="FAD/NAD-bd_sf"/>
</dbReference>
<evidence type="ECO:0000259" key="4">
    <source>
        <dbReference type="Pfam" id="PF07992"/>
    </source>
</evidence>
<dbReference type="VEuPathDB" id="AmoebaDB:EHI8A_026280"/>
<evidence type="ECO:0000256" key="2">
    <source>
        <dbReference type="ARBA" id="ARBA00022630"/>
    </source>
</evidence>
<dbReference type="VEuPathDB" id="AmoebaDB:EHI7A_012390"/>
<evidence type="ECO:0000256" key="3">
    <source>
        <dbReference type="ARBA" id="ARBA00022827"/>
    </source>
</evidence>
<dbReference type="PRINTS" id="PR00411">
    <property type="entry name" value="PNDRDTASEI"/>
</dbReference>
<feature type="domain" description="FAD/NAD(P)-binding" evidence="4">
    <location>
        <begin position="49"/>
        <end position="348"/>
    </location>
</feature>
<dbReference type="AlphaFoldDB" id="Q8WR54"/>
<dbReference type="SMR" id="Q8WR54"/>
<evidence type="ECO:0000313" key="5">
    <source>
        <dbReference type="EMBL" id="AAL59604.1"/>
    </source>
</evidence>
<name>Q8WR54_ENTHI</name>
<dbReference type="Gene3D" id="3.50.50.60">
    <property type="entry name" value="FAD/NAD(P)-binding domain"/>
    <property type="match status" value="2"/>
</dbReference>
<evidence type="ECO:0000256" key="1">
    <source>
        <dbReference type="ARBA" id="ARBA00001974"/>
    </source>
</evidence>
<dbReference type="SUPFAM" id="SSF51905">
    <property type="entry name" value="FAD/NAD(P)-binding domain"/>
    <property type="match status" value="1"/>
</dbReference>
<dbReference type="VEuPathDB" id="AmoebaDB:KM1_054940"/>
<dbReference type="Pfam" id="PF07992">
    <property type="entry name" value="Pyr_redox_2"/>
    <property type="match status" value="1"/>
</dbReference>
<keyword evidence="2" id="KW-0285">Flavoprotein</keyword>
<sequence length="452" mass="50334">MNINVQYRCDICGNTQPKGDKCQCCGSESLKKEECVKENCQPPLSSNLEVVIIGGGIASLSVIRCLIEKGIHSITLICKEKHFPYYRTAIPKILFDPPFCSNPQFFIEQKKFYQKNNINILLGFTVKSIDLKKSIVITEKDLVRQEVHFSKLVLAVGGEPNKPPFIPQSYSNDIIPIHSAADMEAINSLFETRIIKQIAIIGAGLSGIEISNALRRKSAKVTVTLIEIADRILPRQLSKTSSKIFMDVLLKNGIQLKLNSQIKAILCDESTKIIEFSNGERMACDLICYSCGIKSSVQLAQSIGCKINHGIIVNEYMQTNISNVFACGDCCEFNGRCYGNWTDAMKQGIVCGKAIAGEFTKYIYTLMPYFVFSFIGVYSVGIIEGESILKQNGNEVMEIFLKSGCIVGGNLLGKIITKVQRELVTSIERKTEGKEAQLLIEKWKTYFNSITF</sequence>
<proteinExistence type="predicted"/>
<dbReference type="PANTHER" id="PTHR43429">
    <property type="entry name" value="PYRIDINE NUCLEOTIDE-DISULFIDE OXIDOREDUCTASE DOMAIN-CONTAINING"/>
    <property type="match status" value="1"/>
</dbReference>
<dbReference type="InterPro" id="IPR023753">
    <property type="entry name" value="FAD/NAD-binding_dom"/>
</dbReference>
<protein>
    <submittedName>
        <fullName evidence="5">NADH oxidase</fullName>
    </submittedName>
</protein>
<dbReference type="VEuPathDB" id="AmoebaDB:EHI5A_006700"/>
<comment type="cofactor">
    <cofactor evidence="1">
        <name>FAD</name>
        <dbReference type="ChEBI" id="CHEBI:57692"/>
    </cofactor>
</comment>
<reference evidence="5" key="1">
    <citation type="submission" date="2001-12" db="EMBL/GenBank/DDBJ databases">
        <authorList>
            <person name="Loftus B."/>
            <person name="Van Aken S."/>
            <person name="Fraser C."/>
        </authorList>
    </citation>
    <scope>NUCLEOTIDE SEQUENCE</scope>
</reference>
<dbReference type="PRINTS" id="PR00368">
    <property type="entry name" value="FADPNR"/>
</dbReference>
<dbReference type="GO" id="GO:0016491">
    <property type="term" value="F:oxidoreductase activity"/>
    <property type="evidence" value="ECO:0007669"/>
    <property type="project" value="InterPro"/>
</dbReference>
<feature type="non-terminal residue" evidence="5">
    <location>
        <position position="1"/>
    </location>
</feature>
<organism evidence="5">
    <name type="scientific">Entamoeba histolytica</name>
    <dbReference type="NCBI Taxonomy" id="5759"/>
    <lineage>
        <taxon>Eukaryota</taxon>
        <taxon>Amoebozoa</taxon>
        <taxon>Evosea</taxon>
        <taxon>Archamoebae</taxon>
        <taxon>Mastigamoebida</taxon>
        <taxon>Entamoebidae</taxon>
        <taxon>Entamoeba</taxon>
    </lineage>
</organism>
<dbReference type="HOGENOM" id="CLU_003291_4_4_1"/>
<dbReference type="VEuPathDB" id="AmoebaDB:EHI_153000"/>
<dbReference type="InterPro" id="IPR050260">
    <property type="entry name" value="FAD-bd_OxRdtase"/>
</dbReference>
<dbReference type="EMBL" id="AF454833">
    <property type="protein sequence ID" value="AAL59604.1"/>
    <property type="molecule type" value="Genomic_DNA"/>
</dbReference>
<dbReference type="PANTHER" id="PTHR43429:SF3">
    <property type="entry name" value="NITRITE REDUCTASE [NAD(P)H]"/>
    <property type="match status" value="1"/>
</dbReference>
<reference evidence="5" key="2">
    <citation type="journal article" date="2002" name="Eukaryot. Cell">
        <title>Evidence for lateral transfer of genes encoding ferredoxins, nitroreductases, NADH oxidase, and alcohol dehydrogenase 3 from anaerobic prokaryotes to Giardia lamblia and Entamoeba histolytica.</title>
        <authorList>
            <person name="Nixon J.E."/>
            <person name="Wang A."/>
            <person name="Field J."/>
            <person name="Morrison H.G."/>
            <person name="McArthur A.G."/>
            <person name="Sogin M.L."/>
            <person name="Loftus B.J."/>
            <person name="Samuelson J."/>
        </authorList>
    </citation>
    <scope>NUCLEOTIDE SEQUENCE</scope>
</reference>